<accession>A0A8X6JYK1</accession>
<dbReference type="Proteomes" id="UP000887116">
    <property type="component" value="Unassembled WGS sequence"/>
</dbReference>
<organism evidence="1 2">
    <name type="scientific">Trichonephila clavata</name>
    <name type="common">Joro spider</name>
    <name type="synonym">Nephila clavata</name>
    <dbReference type="NCBI Taxonomy" id="2740835"/>
    <lineage>
        <taxon>Eukaryota</taxon>
        <taxon>Metazoa</taxon>
        <taxon>Ecdysozoa</taxon>
        <taxon>Arthropoda</taxon>
        <taxon>Chelicerata</taxon>
        <taxon>Arachnida</taxon>
        <taxon>Araneae</taxon>
        <taxon>Araneomorphae</taxon>
        <taxon>Entelegynae</taxon>
        <taxon>Araneoidea</taxon>
        <taxon>Nephilidae</taxon>
        <taxon>Trichonephila</taxon>
    </lineage>
</organism>
<dbReference type="AlphaFoldDB" id="A0A8X6JYK1"/>
<evidence type="ECO:0000313" key="1">
    <source>
        <dbReference type="EMBL" id="GFR22686.1"/>
    </source>
</evidence>
<dbReference type="EMBL" id="BMAO01008337">
    <property type="protein sequence ID" value="GFR22686.1"/>
    <property type="molecule type" value="Genomic_DNA"/>
</dbReference>
<name>A0A8X6JYK1_TRICU</name>
<reference evidence="1" key="1">
    <citation type="submission" date="2020-07" db="EMBL/GenBank/DDBJ databases">
        <title>Multicomponent nature underlies the extraordinary mechanical properties of spider dragline silk.</title>
        <authorList>
            <person name="Kono N."/>
            <person name="Nakamura H."/>
            <person name="Mori M."/>
            <person name="Yoshida Y."/>
            <person name="Ohtoshi R."/>
            <person name="Malay A.D."/>
            <person name="Moran D.A.P."/>
            <person name="Tomita M."/>
            <person name="Numata K."/>
            <person name="Arakawa K."/>
        </authorList>
    </citation>
    <scope>NUCLEOTIDE SEQUENCE</scope>
</reference>
<comment type="caution">
    <text evidence="1">The sequence shown here is derived from an EMBL/GenBank/DDBJ whole genome shotgun (WGS) entry which is preliminary data.</text>
</comment>
<keyword evidence="2" id="KW-1185">Reference proteome</keyword>
<protein>
    <submittedName>
        <fullName evidence="1">Uncharacterized protein</fullName>
    </submittedName>
</protein>
<gene>
    <name evidence="1" type="primary">NCL1_34574</name>
    <name evidence="1" type="ORF">TNCT_607531</name>
</gene>
<sequence length="218" mass="24778">MENQVDDQNVDMEDVNASNLSDEQKCAKLTRFEKQIQIFTARKDYGLALSIPQCKHNLKAKTSKKIPAEPIIRPPKLTTSVIKNPNKEITDFKLSRKTIKNAIDPAKKVNIEIKNSFAAFNSVGKDVEDVTPTAPKIRPIMMKLTPNYNLTLQDLYRSHPTAINTHSERYNKSQPEHRQEITEYLSSKKIQHYVTDLPANRPLKLVIKRLLASTNGGN</sequence>
<evidence type="ECO:0000313" key="2">
    <source>
        <dbReference type="Proteomes" id="UP000887116"/>
    </source>
</evidence>
<proteinExistence type="predicted"/>